<evidence type="ECO:0000256" key="7">
    <source>
        <dbReference type="ARBA" id="ARBA00022989"/>
    </source>
</evidence>
<evidence type="ECO:0000256" key="11">
    <source>
        <dbReference type="ARBA" id="ARBA00040810"/>
    </source>
</evidence>
<evidence type="ECO:0000256" key="9">
    <source>
        <dbReference type="ARBA" id="ARBA00023136"/>
    </source>
</evidence>
<feature type="transmembrane region" description="Helical" evidence="14">
    <location>
        <begin position="117"/>
        <end position="134"/>
    </location>
</feature>
<evidence type="ECO:0000256" key="4">
    <source>
        <dbReference type="ARBA" id="ARBA00022475"/>
    </source>
</evidence>
<feature type="transmembrane region" description="Helical" evidence="14">
    <location>
        <begin position="141"/>
        <end position="160"/>
    </location>
</feature>
<dbReference type="AlphaFoldDB" id="A0A372DHU5"/>
<keyword evidence="16" id="KW-1185">Reference proteome</keyword>
<dbReference type="GO" id="GO:0005886">
    <property type="term" value="C:plasma membrane"/>
    <property type="evidence" value="ECO:0007669"/>
    <property type="project" value="UniProtKB-SubCell"/>
</dbReference>
<organism evidence="15 16">
    <name type="scientific">Cognatiluteimonas weifangensis</name>
    <dbReference type="NCBI Taxonomy" id="2303539"/>
    <lineage>
        <taxon>Bacteria</taxon>
        <taxon>Pseudomonadati</taxon>
        <taxon>Pseudomonadota</taxon>
        <taxon>Gammaproteobacteria</taxon>
        <taxon>Lysobacterales</taxon>
        <taxon>Lysobacteraceae</taxon>
        <taxon>Cognatiluteimonas</taxon>
    </lineage>
</organism>
<feature type="transmembrane region" description="Helical" evidence="14">
    <location>
        <begin position="92"/>
        <end position="111"/>
    </location>
</feature>
<feature type="transmembrane region" description="Helical" evidence="14">
    <location>
        <begin position="20"/>
        <end position="39"/>
    </location>
</feature>
<dbReference type="CDD" id="cd13957">
    <property type="entry name" value="PT_UbiA_Cox10"/>
    <property type="match status" value="1"/>
</dbReference>
<name>A0A372DHU5_9GAMM</name>
<dbReference type="GO" id="GO:0008495">
    <property type="term" value="F:protoheme IX farnesyltransferase activity"/>
    <property type="evidence" value="ECO:0007669"/>
    <property type="project" value="UniProtKB-UniRule"/>
</dbReference>
<evidence type="ECO:0000256" key="1">
    <source>
        <dbReference type="ARBA" id="ARBA00004651"/>
    </source>
</evidence>
<comment type="similarity">
    <text evidence="14">Belongs to the UbiA prenyltransferase family. Protoheme IX farnesyltransferase subfamily.</text>
</comment>
<feature type="transmembrane region" description="Helical" evidence="14">
    <location>
        <begin position="166"/>
        <end position="189"/>
    </location>
</feature>
<dbReference type="UniPathway" id="UPA00834">
    <property type="reaction ID" value="UER00712"/>
</dbReference>
<protein>
    <recommendedName>
        <fullName evidence="11 14">Protoheme IX farnesyltransferase</fullName>
        <ecNumber evidence="3 14">2.5.1.141</ecNumber>
    </recommendedName>
    <alternativeName>
        <fullName evidence="12 14">Heme B farnesyltransferase</fullName>
    </alternativeName>
    <alternativeName>
        <fullName evidence="10 14">Heme O synthase</fullName>
    </alternativeName>
</protein>
<evidence type="ECO:0000256" key="14">
    <source>
        <dbReference type="HAMAP-Rule" id="MF_00154"/>
    </source>
</evidence>
<dbReference type="Proteomes" id="UP000262917">
    <property type="component" value="Unassembled WGS sequence"/>
</dbReference>
<dbReference type="FunFam" id="1.10.357.140:FF:000001">
    <property type="entry name" value="Protoheme IX farnesyltransferase"/>
    <property type="match status" value="1"/>
</dbReference>
<proteinExistence type="inferred from homology"/>
<dbReference type="EMBL" id="QVPD01000015">
    <property type="protein sequence ID" value="RFP59113.1"/>
    <property type="molecule type" value="Genomic_DNA"/>
</dbReference>
<evidence type="ECO:0000256" key="8">
    <source>
        <dbReference type="ARBA" id="ARBA00023133"/>
    </source>
</evidence>
<dbReference type="PROSITE" id="PS00943">
    <property type="entry name" value="UBIA"/>
    <property type="match status" value="1"/>
</dbReference>
<dbReference type="InterPro" id="IPR030470">
    <property type="entry name" value="UbiA_prenylTrfase_CS"/>
</dbReference>
<accession>A0A372DHU5</accession>
<feature type="transmembrane region" description="Helical" evidence="14">
    <location>
        <begin position="210"/>
        <end position="231"/>
    </location>
</feature>
<evidence type="ECO:0000313" key="15">
    <source>
        <dbReference type="EMBL" id="RFP59113.1"/>
    </source>
</evidence>
<comment type="function">
    <text evidence="14">Converts heme B (protoheme IX) to heme O by substitution of the vinyl group on carbon 2 of heme B porphyrin ring with a hydroxyethyl farnesyl side group.</text>
</comment>
<comment type="caution">
    <text evidence="15">The sequence shown here is derived from an EMBL/GenBank/DDBJ whole genome shotgun (WGS) entry which is preliminary data.</text>
</comment>
<feature type="transmembrane region" description="Helical" evidence="14">
    <location>
        <begin position="269"/>
        <end position="291"/>
    </location>
</feature>
<dbReference type="PANTHER" id="PTHR43448:SF7">
    <property type="entry name" value="4-HYDROXYBENZOATE SOLANESYLTRANSFERASE"/>
    <property type="match status" value="1"/>
</dbReference>
<feature type="transmembrane region" description="Helical" evidence="14">
    <location>
        <begin position="237"/>
        <end position="257"/>
    </location>
</feature>
<dbReference type="GO" id="GO:0048034">
    <property type="term" value="P:heme O biosynthetic process"/>
    <property type="evidence" value="ECO:0007669"/>
    <property type="project" value="UniProtKB-UniRule"/>
</dbReference>
<comment type="subcellular location">
    <subcellularLocation>
        <location evidence="1 14">Cell membrane</location>
        <topology evidence="1 14">Multi-pass membrane protein</topology>
    </subcellularLocation>
</comment>
<dbReference type="HAMAP" id="MF_00154">
    <property type="entry name" value="CyoE_CtaB"/>
    <property type="match status" value="1"/>
</dbReference>
<dbReference type="RefSeq" id="WP_117203521.1">
    <property type="nucleotide sequence ID" value="NZ_JBHTBK010000045.1"/>
</dbReference>
<dbReference type="PANTHER" id="PTHR43448">
    <property type="entry name" value="PROTOHEME IX FARNESYLTRANSFERASE, MITOCHONDRIAL"/>
    <property type="match status" value="1"/>
</dbReference>
<evidence type="ECO:0000256" key="6">
    <source>
        <dbReference type="ARBA" id="ARBA00022692"/>
    </source>
</evidence>
<dbReference type="InterPro" id="IPR044878">
    <property type="entry name" value="UbiA_sf"/>
</dbReference>
<dbReference type="NCBIfam" id="NF003349">
    <property type="entry name" value="PRK04375.1-2"/>
    <property type="match status" value="1"/>
</dbReference>
<evidence type="ECO:0000256" key="3">
    <source>
        <dbReference type="ARBA" id="ARBA00012292"/>
    </source>
</evidence>
<comment type="catalytic activity">
    <reaction evidence="13 14">
        <text>heme b + (2E,6E)-farnesyl diphosphate + H2O = Fe(II)-heme o + diphosphate</text>
        <dbReference type="Rhea" id="RHEA:28070"/>
        <dbReference type="ChEBI" id="CHEBI:15377"/>
        <dbReference type="ChEBI" id="CHEBI:33019"/>
        <dbReference type="ChEBI" id="CHEBI:60344"/>
        <dbReference type="ChEBI" id="CHEBI:60530"/>
        <dbReference type="ChEBI" id="CHEBI:175763"/>
        <dbReference type="EC" id="2.5.1.141"/>
    </reaction>
</comment>
<comment type="miscellaneous">
    <text evidence="14">Carbon 2 of the heme B porphyrin ring is defined according to the Fischer nomenclature.</text>
</comment>
<evidence type="ECO:0000256" key="2">
    <source>
        <dbReference type="ARBA" id="ARBA00004919"/>
    </source>
</evidence>
<sequence>MATKPPSVLRQYWSLTKPRIVALIVFTAVIGMFLAVPGLPPLRQALLGTLGIWLGAASASAINQLIDSRIDAKMARTAWRPLVAGTLTPRQALAFALVLAALSTAILWWGVNPLTAVLTFASLIGYAVVYTAILKHATPQNIVIGGIAGAAPPALGWAAVTGQLHPHALLLVLIIFVWTPPHFWALAIFRREDYARALVPMLPVTHGVEYTRWQIVLYTVLLLVVTVLPWATGMSGLFYLGGALVLGLVFLWYAWRLMDPPDEFYAMRVFNYSIVYLLALFAFLLLDHWLAPWLQPAPVVRLLPVG</sequence>
<keyword evidence="9 14" id="KW-0472">Membrane</keyword>
<evidence type="ECO:0000256" key="12">
    <source>
        <dbReference type="ARBA" id="ARBA00042475"/>
    </source>
</evidence>
<dbReference type="Gene3D" id="1.10.357.140">
    <property type="entry name" value="UbiA prenyltransferase"/>
    <property type="match status" value="1"/>
</dbReference>
<evidence type="ECO:0000256" key="13">
    <source>
        <dbReference type="ARBA" id="ARBA00047690"/>
    </source>
</evidence>
<dbReference type="InterPro" id="IPR006369">
    <property type="entry name" value="Protohaem_IX_farnesylTrfase"/>
</dbReference>
<evidence type="ECO:0000256" key="5">
    <source>
        <dbReference type="ARBA" id="ARBA00022679"/>
    </source>
</evidence>
<gene>
    <name evidence="14" type="primary">cyoE</name>
    <name evidence="15" type="ORF">D0Y53_11795</name>
</gene>
<keyword evidence="5 14" id="KW-0808">Transferase</keyword>
<dbReference type="EC" id="2.5.1.141" evidence="3 14"/>
<feature type="transmembrane region" description="Helical" evidence="14">
    <location>
        <begin position="45"/>
        <end position="66"/>
    </location>
</feature>
<dbReference type="InterPro" id="IPR000537">
    <property type="entry name" value="UbiA_prenyltransferase"/>
</dbReference>
<evidence type="ECO:0000313" key="16">
    <source>
        <dbReference type="Proteomes" id="UP000262917"/>
    </source>
</evidence>
<dbReference type="Pfam" id="PF01040">
    <property type="entry name" value="UbiA"/>
    <property type="match status" value="1"/>
</dbReference>
<keyword evidence="4 14" id="KW-1003">Cell membrane</keyword>
<keyword evidence="7 14" id="KW-1133">Transmembrane helix</keyword>
<evidence type="ECO:0000256" key="10">
    <source>
        <dbReference type="ARBA" id="ARBA00030253"/>
    </source>
</evidence>
<keyword evidence="8 14" id="KW-0350">Heme biosynthesis</keyword>
<keyword evidence="6 14" id="KW-0812">Transmembrane</keyword>
<comment type="pathway">
    <text evidence="2 14">Porphyrin-containing compound metabolism; heme O biosynthesis; heme O from protoheme: step 1/1.</text>
</comment>
<dbReference type="OrthoDB" id="9814417at2"/>
<reference evidence="15 16" key="1">
    <citation type="submission" date="2018-08" db="EMBL/GenBank/DDBJ databases">
        <title>Lysobacter weifangensis sp. nov., a new member of the family 'Xanthomonadaceae', isolated from soil in a farmland.</title>
        <authorList>
            <person name="Zhao H."/>
        </authorList>
    </citation>
    <scope>NUCLEOTIDE SEQUENCE [LARGE SCALE GENOMIC DNA]</scope>
    <source>
        <strain evidence="15 16">WF-2</strain>
    </source>
</reference>
<dbReference type="NCBIfam" id="TIGR01473">
    <property type="entry name" value="cyoE_ctaB"/>
    <property type="match status" value="1"/>
</dbReference>